<keyword evidence="1" id="KW-0472">Membrane</keyword>
<dbReference type="AlphaFoldDB" id="A0A0A8Z0M5"/>
<reference evidence="2" key="2">
    <citation type="journal article" date="2015" name="Data Brief">
        <title>Shoot transcriptome of the giant reed, Arundo donax.</title>
        <authorList>
            <person name="Barrero R.A."/>
            <person name="Guerrero F.D."/>
            <person name="Moolhuijzen P."/>
            <person name="Goolsby J.A."/>
            <person name="Tidwell J."/>
            <person name="Bellgard S.E."/>
            <person name="Bellgard M.I."/>
        </authorList>
    </citation>
    <scope>NUCLEOTIDE SEQUENCE</scope>
    <source>
        <tissue evidence="2">Shoot tissue taken approximately 20 cm above the soil surface</tissue>
    </source>
</reference>
<sequence length="66" mass="7274">MPENWFIRLCLYVCVHFSPIVLCLGFTNLNVNLLANLTVAMSCVVFSMGSPLIGCSAFFFHVSDLG</sequence>
<evidence type="ECO:0000313" key="2">
    <source>
        <dbReference type="EMBL" id="JAD30295.1"/>
    </source>
</evidence>
<keyword evidence="1" id="KW-0812">Transmembrane</keyword>
<accession>A0A0A8Z0M5</accession>
<feature type="transmembrane region" description="Helical" evidence="1">
    <location>
        <begin position="33"/>
        <end position="60"/>
    </location>
</feature>
<name>A0A0A8Z0M5_ARUDO</name>
<protein>
    <submittedName>
        <fullName evidence="2">Uncharacterized protein</fullName>
    </submittedName>
</protein>
<reference evidence="2" key="1">
    <citation type="submission" date="2014-09" db="EMBL/GenBank/DDBJ databases">
        <authorList>
            <person name="Magalhaes I.L.F."/>
            <person name="Oliveira U."/>
            <person name="Santos F.R."/>
            <person name="Vidigal T.H.D.A."/>
            <person name="Brescovit A.D."/>
            <person name="Santos A.J."/>
        </authorList>
    </citation>
    <scope>NUCLEOTIDE SEQUENCE</scope>
    <source>
        <tissue evidence="2">Shoot tissue taken approximately 20 cm above the soil surface</tissue>
    </source>
</reference>
<dbReference type="EMBL" id="GBRH01267600">
    <property type="protein sequence ID" value="JAD30295.1"/>
    <property type="molecule type" value="Transcribed_RNA"/>
</dbReference>
<feature type="transmembrane region" description="Helical" evidence="1">
    <location>
        <begin position="6"/>
        <end position="26"/>
    </location>
</feature>
<evidence type="ECO:0000256" key="1">
    <source>
        <dbReference type="SAM" id="Phobius"/>
    </source>
</evidence>
<proteinExistence type="predicted"/>
<organism evidence="2">
    <name type="scientific">Arundo donax</name>
    <name type="common">Giant reed</name>
    <name type="synonym">Donax arundinaceus</name>
    <dbReference type="NCBI Taxonomy" id="35708"/>
    <lineage>
        <taxon>Eukaryota</taxon>
        <taxon>Viridiplantae</taxon>
        <taxon>Streptophyta</taxon>
        <taxon>Embryophyta</taxon>
        <taxon>Tracheophyta</taxon>
        <taxon>Spermatophyta</taxon>
        <taxon>Magnoliopsida</taxon>
        <taxon>Liliopsida</taxon>
        <taxon>Poales</taxon>
        <taxon>Poaceae</taxon>
        <taxon>PACMAD clade</taxon>
        <taxon>Arundinoideae</taxon>
        <taxon>Arundineae</taxon>
        <taxon>Arundo</taxon>
    </lineage>
</organism>
<keyword evidence="1" id="KW-1133">Transmembrane helix</keyword>